<reference evidence="19 20" key="1">
    <citation type="journal article" date="2011" name="Genome Biol. Evol.">
        <title>Integration of the genetic map and genome assembly of fugu facilitates insights into distinct features of genome evolution in teleosts and mammals.</title>
        <authorList>
            <person name="Kai W."/>
            <person name="Kikuchi K."/>
            <person name="Tohari S."/>
            <person name="Chew A.K."/>
            <person name="Tay A."/>
            <person name="Fujiwara A."/>
            <person name="Hosoya S."/>
            <person name="Suetake H."/>
            <person name="Naruse K."/>
            <person name="Brenner S."/>
            <person name="Suzuki Y."/>
            <person name="Venkatesh B."/>
        </authorList>
    </citation>
    <scope>NUCLEOTIDE SEQUENCE [LARGE SCALE GENOMIC DNA]</scope>
</reference>
<gene>
    <name evidence="19" type="primary">flvcr2a</name>
</gene>
<feature type="region of interest" description="Disordered" evidence="16">
    <location>
        <begin position="1"/>
        <end position="49"/>
    </location>
</feature>
<proteinExistence type="inferred from homology"/>
<comment type="catalytic activity">
    <reaction evidence="13">
        <text>ethanolamine(in) = ethanolamine(out)</text>
        <dbReference type="Rhea" id="RHEA:32747"/>
        <dbReference type="ChEBI" id="CHEBI:57603"/>
    </reaction>
</comment>
<evidence type="ECO:0000256" key="8">
    <source>
        <dbReference type="ARBA" id="ARBA00022989"/>
    </source>
</evidence>
<feature type="transmembrane region" description="Helical" evidence="17">
    <location>
        <begin position="137"/>
        <end position="155"/>
    </location>
</feature>
<dbReference type="Pfam" id="PF07690">
    <property type="entry name" value="MFS_1"/>
    <property type="match status" value="1"/>
</dbReference>
<evidence type="ECO:0000256" key="7">
    <source>
        <dbReference type="ARBA" id="ARBA00022824"/>
    </source>
</evidence>
<evidence type="ECO:0000256" key="5">
    <source>
        <dbReference type="ARBA" id="ARBA00022475"/>
    </source>
</evidence>
<feature type="transmembrane region" description="Helical" evidence="17">
    <location>
        <begin position="295"/>
        <end position="313"/>
    </location>
</feature>
<feature type="transmembrane region" description="Helical" evidence="17">
    <location>
        <begin position="196"/>
        <end position="217"/>
    </location>
</feature>
<comment type="function">
    <text evidence="15">Choline uniporter that specifically mediates choline uptake at the blood-brain-barrier. Responsible for the majority of choline uptake across the blood-brain-barrier from the circulation into the brain. Choline, a nutrient critical for brain development, is a precursor of phosphatidylcholine, as well as betaine. Also mediates transport of ethanolamine. Choline and ethanolamine transport is not coupled with proton transport and is exclusively driven by the choline gradient across the plasma membrane. Also acts as a heme b transporter.</text>
</comment>
<feature type="transmembrane region" description="Helical" evidence="17">
    <location>
        <begin position="70"/>
        <end position="88"/>
    </location>
</feature>
<dbReference type="GO" id="GO:0015232">
    <property type="term" value="F:heme transmembrane transporter activity"/>
    <property type="evidence" value="ECO:0007669"/>
    <property type="project" value="TreeGrafter"/>
</dbReference>
<evidence type="ECO:0000256" key="1">
    <source>
        <dbReference type="ARBA" id="ARBA00004225"/>
    </source>
</evidence>
<reference evidence="19" key="3">
    <citation type="submission" date="2025-09" db="UniProtKB">
        <authorList>
            <consortium name="Ensembl"/>
        </authorList>
    </citation>
    <scope>IDENTIFICATION</scope>
</reference>
<comment type="catalytic activity">
    <reaction evidence="11">
        <text>heme b(in) = heme b(out)</text>
        <dbReference type="Rhea" id="RHEA:75443"/>
        <dbReference type="ChEBI" id="CHEBI:60344"/>
    </reaction>
</comment>
<dbReference type="FunFam" id="1.20.1250.20:FF:000101">
    <property type="entry name" value="feline leukemia virus subgroup C receptor-related protein 2"/>
    <property type="match status" value="1"/>
</dbReference>
<dbReference type="InterPro" id="IPR036259">
    <property type="entry name" value="MFS_trans_sf"/>
</dbReference>
<evidence type="ECO:0000256" key="13">
    <source>
        <dbReference type="ARBA" id="ARBA00045087"/>
    </source>
</evidence>
<evidence type="ECO:0000256" key="16">
    <source>
        <dbReference type="SAM" id="MobiDB-lite"/>
    </source>
</evidence>
<evidence type="ECO:0000313" key="20">
    <source>
        <dbReference type="Proteomes" id="UP000005226"/>
    </source>
</evidence>
<evidence type="ECO:0000313" key="19">
    <source>
        <dbReference type="Ensembl" id="ENSTRUP00000054032.2"/>
    </source>
</evidence>
<evidence type="ECO:0000256" key="3">
    <source>
        <dbReference type="ARBA" id="ARBA00004651"/>
    </source>
</evidence>
<organism evidence="19 20">
    <name type="scientific">Takifugu rubripes</name>
    <name type="common">Japanese pufferfish</name>
    <name type="synonym">Fugu rubripes</name>
    <dbReference type="NCBI Taxonomy" id="31033"/>
    <lineage>
        <taxon>Eukaryota</taxon>
        <taxon>Metazoa</taxon>
        <taxon>Chordata</taxon>
        <taxon>Craniata</taxon>
        <taxon>Vertebrata</taxon>
        <taxon>Euteleostomi</taxon>
        <taxon>Actinopterygii</taxon>
        <taxon>Neopterygii</taxon>
        <taxon>Teleostei</taxon>
        <taxon>Neoteleostei</taxon>
        <taxon>Acanthomorphata</taxon>
        <taxon>Eupercaria</taxon>
        <taxon>Tetraodontiformes</taxon>
        <taxon>Tetradontoidea</taxon>
        <taxon>Tetraodontidae</taxon>
        <taxon>Takifugu</taxon>
    </lineage>
</organism>
<dbReference type="SUPFAM" id="SSF103473">
    <property type="entry name" value="MFS general substrate transporter"/>
    <property type="match status" value="1"/>
</dbReference>
<feature type="compositionally biased region" description="Basic and acidic residues" evidence="16">
    <location>
        <begin position="32"/>
        <end position="44"/>
    </location>
</feature>
<reference evidence="19" key="2">
    <citation type="submission" date="2025-08" db="UniProtKB">
        <authorList>
            <consortium name="Ensembl"/>
        </authorList>
    </citation>
    <scope>IDENTIFICATION</scope>
</reference>
<evidence type="ECO:0000256" key="14">
    <source>
        <dbReference type="ARBA" id="ARBA00046338"/>
    </source>
</evidence>
<dbReference type="GeneTree" id="ENSGT01030000234625"/>
<dbReference type="GO" id="GO:0020037">
    <property type="term" value="F:heme binding"/>
    <property type="evidence" value="ECO:0007669"/>
    <property type="project" value="TreeGrafter"/>
</dbReference>
<dbReference type="PANTHER" id="PTHR10924">
    <property type="entry name" value="MAJOR FACILITATOR SUPERFAMILY PROTEIN-RELATED"/>
    <property type="match status" value="1"/>
</dbReference>
<keyword evidence="10 17" id="KW-0472">Membrane</keyword>
<dbReference type="Gene3D" id="1.20.1250.20">
    <property type="entry name" value="MFS general substrate transporter like domains"/>
    <property type="match status" value="2"/>
</dbReference>
<evidence type="ECO:0000256" key="15">
    <source>
        <dbReference type="ARBA" id="ARBA00053231"/>
    </source>
</evidence>
<feature type="transmembrane region" description="Helical" evidence="17">
    <location>
        <begin position="237"/>
        <end position="257"/>
    </location>
</feature>
<keyword evidence="7" id="KW-0256">Endoplasmic reticulum</keyword>
<dbReference type="GO" id="GO:0097037">
    <property type="term" value="P:heme export"/>
    <property type="evidence" value="ECO:0007669"/>
    <property type="project" value="TreeGrafter"/>
</dbReference>
<evidence type="ECO:0000256" key="4">
    <source>
        <dbReference type="ARBA" id="ARBA00022448"/>
    </source>
</evidence>
<dbReference type="GO" id="GO:0005789">
    <property type="term" value="C:endoplasmic reticulum membrane"/>
    <property type="evidence" value="ECO:0007669"/>
    <property type="project" value="UniProtKB-SubCell"/>
</dbReference>
<feature type="transmembrane region" description="Helical" evidence="17">
    <location>
        <begin position="452"/>
        <end position="472"/>
    </location>
</feature>
<keyword evidence="8 17" id="KW-1133">Transmembrane helix</keyword>
<dbReference type="Ensembl" id="ENSTRUT00000049252.2">
    <property type="protein sequence ID" value="ENSTRUP00000054032.2"/>
    <property type="gene ID" value="ENSTRUG00000018328.3"/>
</dbReference>
<dbReference type="Proteomes" id="UP000005226">
    <property type="component" value="Chromosome 2"/>
</dbReference>
<dbReference type="InterPro" id="IPR011701">
    <property type="entry name" value="MFS"/>
</dbReference>
<dbReference type="FunFam" id="1.20.1250.20:FF:000092">
    <property type="entry name" value="Feline leukemia virus subgroup C receptor-related protein 2 isoform 1"/>
    <property type="match status" value="1"/>
</dbReference>
<keyword evidence="20" id="KW-1185">Reference proteome</keyword>
<dbReference type="GO" id="GO:0005886">
    <property type="term" value="C:plasma membrane"/>
    <property type="evidence" value="ECO:0007669"/>
    <property type="project" value="UniProtKB-SubCell"/>
</dbReference>
<evidence type="ECO:0000256" key="11">
    <source>
        <dbReference type="ARBA" id="ARBA00035075"/>
    </source>
</evidence>
<sequence length="533" mass="58753">MKVTQLRFDPTVSPLEGRNNTGKLEMGNGADEQQHAGSDAKGKGLDQTGSGASNGGGVFALTTRVYRRRWVMLILFSTFSMSNAYQWIQYSIISNIIAKFYGVEMTAVNWLSMIYMVSYIVLIVPAAWLLEKRGLRIALLLANMLNCAGAWIKVASARPDLYWVTVLGQFLSATSQVLLLGIPPKLAAVWFGPHEVSTACSIGVLGNQLGIAIGFLVPPILVHNVDDLDELGYHIRVMFYITAGFTTVMFILVIMVFQDKPEIPPSQAQLQAKHILSVGSSYAASLLRLLRNLPFMLLVVSYGINVGSLYTISTLLNRMIIGSYPGQEENAGRIGLTLILSGILGSFLCGIWLDRTKLFKQTLFAMYILTLIGMLVFTFTLSLGHLWLVFITVGTLGFFMSGYLPLGFEYGIELTYPEAEGTSSGMLNVLAQIFGIIFTICDEKVIDKWGTLAGNIFLTCFLLIGTIITGLIKSDLRRQQANVENCLSTVSGTYFCVSNVIQFLIVDAKLTHPTVSDYRKTFIWSTRSKMCTI</sequence>
<feature type="domain" description="Major facilitator superfamily (MFS) profile" evidence="18">
    <location>
        <begin position="70"/>
        <end position="477"/>
    </location>
</feature>
<evidence type="ECO:0000259" key="18">
    <source>
        <dbReference type="PROSITE" id="PS50850"/>
    </source>
</evidence>
<dbReference type="OMA" id="LDLMGHN"/>
<dbReference type="PANTHER" id="PTHR10924:SF3">
    <property type="entry name" value="HEME TRANSPORTER FLVCR2"/>
    <property type="match status" value="1"/>
</dbReference>
<dbReference type="GO" id="GO:0015220">
    <property type="term" value="F:choline transmembrane transporter activity"/>
    <property type="evidence" value="ECO:0007669"/>
    <property type="project" value="UniProtKB-ARBA"/>
</dbReference>
<evidence type="ECO:0000256" key="9">
    <source>
        <dbReference type="ARBA" id="ARBA00023128"/>
    </source>
</evidence>
<accession>A0A3B5KDD9</accession>
<protein>
    <submittedName>
        <fullName evidence="19">FLVCR choline and putative heme transporter 2</fullName>
    </submittedName>
</protein>
<evidence type="ECO:0000256" key="6">
    <source>
        <dbReference type="ARBA" id="ARBA00022692"/>
    </source>
</evidence>
<keyword evidence="9" id="KW-0496">Mitochondrion</keyword>
<comment type="similarity">
    <text evidence="14">Belongs to the major facilitator superfamily. Feline leukemia virus subgroup C receptor (TC 2.A.1.28.1) family.</text>
</comment>
<feature type="transmembrane region" description="Helical" evidence="17">
    <location>
        <begin position="108"/>
        <end position="130"/>
    </location>
</feature>
<evidence type="ECO:0000256" key="12">
    <source>
        <dbReference type="ARBA" id="ARBA00036811"/>
    </source>
</evidence>
<dbReference type="InterPro" id="IPR020846">
    <property type="entry name" value="MFS_dom"/>
</dbReference>
<feature type="transmembrane region" description="Helical" evidence="17">
    <location>
        <begin position="333"/>
        <end position="352"/>
    </location>
</feature>
<name>A0A3B5KDD9_TAKRU</name>
<feature type="transmembrane region" description="Helical" evidence="17">
    <location>
        <begin position="364"/>
        <end position="381"/>
    </location>
</feature>
<keyword evidence="5" id="KW-1003">Cell membrane</keyword>
<dbReference type="PROSITE" id="PS50850">
    <property type="entry name" value="MFS"/>
    <property type="match status" value="1"/>
</dbReference>
<dbReference type="AlphaFoldDB" id="A0A3B5KDD9"/>
<feature type="transmembrane region" description="Helical" evidence="17">
    <location>
        <begin position="161"/>
        <end position="184"/>
    </location>
</feature>
<evidence type="ECO:0000256" key="10">
    <source>
        <dbReference type="ARBA" id="ARBA00023136"/>
    </source>
</evidence>
<dbReference type="GO" id="GO:0031966">
    <property type="term" value="C:mitochondrial membrane"/>
    <property type="evidence" value="ECO:0007669"/>
    <property type="project" value="UniProtKB-SubCell"/>
</dbReference>
<evidence type="ECO:0000256" key="17">
    <source>
        <dbReference type="SAM" id="Phobius"/>
    </source>
</evidence>
<feature type="transmembrane region" description="Helical" evidence="17">
    <location>
        <begin position="387"/>
        <end position="406"/>
    </location>
</feature>
<feature type="transmembrane region" description="Helical" evidence="17">
    <location>
        <begin position="427"/>
        <end position="446"/>
    </location>
</feature>
<keyword evidence="4" id="KW-0813">Transport</keyword>
<comment type="subcellular location">
    <subcellularLocation>
        <location evidence="3">Cell membrane</location>
        <topology evidence="3">Multi-pass membrane protein</topology>
    </subcellularLocation>
    <subcellularLocation>
        <location evidence="2">Endoplasmic reticulum membrane</location>
        <topology evidence="2">Multi-pass membrane protein</topology>
    </subcellularLocation>
    <subcellularLocation>
        <location evidence="1">Mitochondrion membrane</location>
        <topology evidence="1">Multi-pass membrane protein</topology>
    </subcellularLocation>
</comment>
<evidence type="ECO:0000256" key="2">
    <source>
        <dbReference type="ARBA" id="ARBA00004477"/>
    </source>
</evidence>
<dbReference type="InterPro" id="IPR049680">
    <property type="entry name" value="FLVCR1-2_SLC49-like"/>
</dbReference>
<comment type="catalytic activity">
    <reaction evidence="12">
        <text>choline(out) = choline(in)</text>
        <dbReference type="Rhea" id="RHEA:32751"/>
        <dbReference type="ChEBI" id="CHEBI:15354"/>
    </reaction>
</comment>
<keyword evidence="6 17" id="KW-0812">Transmembrane</keyword>